<dbReference type="Proteomes" id="UP001273166">
    <property type="component" value="Unassembled WGS sequence"/>
</dbReference>
<sequence>MYTPSTASTAMLLTQYAAVLAFSGRLSLRGALNDGSSPLLGSRFHGRCRLPTGLNPLRPRAAMVPSWVRQVLVVVRRPHCDRRSLAVATIPQHAQFPSSSAPPDPF</sequence>
<organism evidence="1 2">
    <name type="scientific">Chaetomium strumarium</name>
    <dbReference type="NCBI Taxonomy" id="1170767"/>
    <lineage>
        <taxon>Eukaryota</taxon>
        <taxon>Fungi</taxon>
        <taxon>Dikarya</taxon>
        <taxon>Ascomycota</taxon>
        <taxon>Pezizomycotina</taxon>
        <taxon>Sordariomycetes</taxon>
        <taxon>Sordariomycetidae</taxon>
        <taxon>Sordariales</taxon>
        <taxon>Chaetomiaceae</taxon>
        <taxon>Chaetomium</taxon>
    </lineage>
</organism>
<protein>
    <submittedName>
        <fullName evidence="1">Uncharacterized protein</fullName>
    </submittedName>
</protein>
<dbReference type="EMBL" id="JAUDZG010000004">
    <property type="protein sequence ID" value="KAK3306120.1"/>
    <property type="molecule type" value="Genomic_DNA"/>
</dbReference>
<dbReference type="GeneID" id="87881609"/>
<dbReference type="RefSeq" id="XP_062721900.1">
    <property type="nucleotide sequence ID" value="XM_062862780.1"/>
</dbReference>
<evidence type="ECO:0000313" key="1">
    <source>
        <dbReference type="EMBL" id="KAK3306120.1"/>
    </source>
</evidence>
<gene>
    <name evidence="1" type="ORF">B0T15DRAFT_218682</name>
</gene>
<accession>A0AAJ0GUJ9</accession>
<comment type="caution">
    <text evidence="1">The sequence shown here is derived from an EMBL/GenBank/DDBJ whole genome shotgun (WGS) entry which is preliminary data.</text>
</comment>
<keyword evidence="2" id="KW-1185">Reference proteome</keyword>
<proteinExistence type="predicted"/>
<reference evidence="1" key="1">
    <citation type="journal article" date="2023" name="Mol. Phylogenet. Evol.">
        <title>Genome-scale phylogeny and comparative genomics of the fungal order Sordariales.</title>
        <authorList>
            <person name="Hensen N."/>
            <person name="Bonometti L."/>
            <person name="Westerberg I."/>
            <person name="Brannstrom I.O."/>
            <person name="Guillou S."/>
            <person name="Cros-Aarteil S."/>
            <person name="Calhoun S."/>
            <person name="Haridas S."/>
            <person name="Kuo A."/>
            <person name="Mondo S."/>
            <person name="Pangilinan J."/>
            <person name="Riley R."/>
            <person name="LaButti K."/>
            <person name="Andreopoulos B."/>
            <person name="Lipzen A."/>
            <person name="Chen C."/>
            <person name="Yan M."/>
            <person name="Daum C."/>
            <person name="Ng V."/>
            <person name="Clum A."/>
            <person name="Steindorff A."/>
            <person name="Ohm R.A."/>
            <person name="Martin F."/>
            <person name="Silar P."/>
            <person name="Natvig D.O."/>
            <person name="Lalanne C."/>
            <person name="Gautier V."/>
            <person name="Ament-Velasquez S.L."/>
            <person name="Kruys A."/>
            <person name="Hutchinson M.I."/>
            <person name="Powell A.J."/>
            <person name="Barry K."/>
            <person name="Miller A.N."/>
            <person name="Grigoriev I.V."/>
            <person name="Debuchy R."/>
            <person name="Gladieux P."/>
            <person name="Hiltunen Thoren M."/>
            <person name="Johannesson H."/>
        </authorList>
    </citation>
    <scope>NUCLEOTIDE SEQUENCE</scope>
    <source>
        <strain evidence="1">CBS 333.67</strain>
    </source>
</reference>
<evidence type="ECO:0000313" key="2">
    <source>
        <dbReference type="Proteomes" id="UP001273166"/>
    </source>
</evidence>
<dbReference type="AlphaFoldDB" id="A0AAJ0GUJ9"/>
<reference evidence="1" key="2">
    <citation type="submission" date="2023-06" db="EMBL/GenBank/DDBJ databases">
        <authorList>
            <consortium name="Lawrence Berkeley National Laboratory"/>
            <person name="Mondo S.J."/>
            <person name="Hensen N."/>
            <person name="Bonometti L."/>
            <person name="Westerberg I."/>
            <person name="Brannstrom I.O."/>
            <person name="Guillou S."/>
            <person name="Cros-Aarteil S."/>
            <person name="Calhoun S."/>
            <person name="Haridas S."/>
            <person name="Kuo A."/>
            <person name="Pangilinan J."/>
            <person name="Riley R."/>
            <person name="Labutti K."/>
            <person name="Andreopoulos B."/>
            <person name="Lipzen A."/>
            <person name="Chen C."/>
            <person name="Yanf M."/>
            <person name="Daum C."/>
            <person name="Ng V."/>
            <person name="Clum A."/>
            <person name="Steindorff A."/>
            <person name="Ohm R."/>
            <person name="Martin F."/>
            <person name="Silar P."/>
            <person name="Natvig D."/>
            <person name="Lalanne C."/>
            <person name="Gautier V."/>
            <person name="Ament-Velasquez S.L."/>
            <person name="Kruys A."/>
            <person name="Hutchinson M.I."/>
            <person name="Powell A.J."/>
            <person name="Barry K."/>
            <person name="Miller A.N."/>
            <person name="Grigoriev I.V."/>
            <person name="Debuchy R."/>
            <person name="Gladieux P."/>
            <person name="Thoren M.H."/>
            <person name="Johannesson H."/>
        </authorList>
    </citation>
    <scope>NUCLEOTIDE SEQUENCE</scope>
    <source>
        <strain evidence="1">CBS 333.67</strain>
    </source>
</reference>
<name>A0AAJ0GUJ9_9PEZI</name>